<keyword evidence="9 10" id="KW-0472">Membrane</keyword>
<keyword evidence="5 10" id="KW-0812">Transmembrane</keyword>
<evidence type="ECO:0000313" key="12">
    <source>
        <dbReference type="Proteomes" id="UP000190042"/>
    </source>
</evidence>
<keyword evidence="8" id="KW-0811">Translocation</keyword>
<evidence type="ECO:0000256" key="9">
    <source>
        <dbReference type="ARBA" id="ARBA00023136"/>
    </source>
</evidence>
<protein>
    <submittedName>
        <fullName evidence="11">Preprotein translocase subunit YajC</fullName>
    </submittedName>
</protein>
<dbReference type="GO" id="GO:0015031">
    <property type="term" value="P:protein transport"/>
    <property type="evidence" value="ECO:0007669"/>
    <property type="project" value="UniProtKB-KW"/>
</dbReference>
<keyword evidence="4" id="KW-1003">Cell membrane</keyword>
<reference evidence="12" key="1">
    <citation type="submission" date="2017-02" db="EMBL/GenBank/DDBJ databases">
        <authorList>
            <person name="Varghese N."/>
            <person name="Submissions S."/>
        </authorList>
    </citation>
    <scope>NUCLEOTIDE SEQUENCE [LARGE SCALE GENOMIC DNA]</scope>
    <source>
        <strain evidence="12">DSM 23966</strain>
    </source>
</reference>
<dbReference type="AlphaFoldDB" id="A0A1T4XM26"/>
<feature type="transmembrane region" description="Helical" evidence="10">
    <location>
        <begin position="6"/>
        <end position="25"/>
    </location>
</feature>
<keyword evidence="12" id="KW-1185">Reference proteome</keyword>
<comment type="subcellular location">
    <subcellularLocation>
        <location evidence="1">Cell membrane</location>
        <topology evidence="1">Single-pass membrane protein</topology>
    </subcellularLocation>
</comment>
<evidence type="ECO:0000256" key="10">
    <source>
        <dbReference type="SAM" id="Phobius"/>
    </source>
</evidence>
<name>A0A1T4XM26_9BACL</name>
<sequence length="89" mass="9837">MEQYGGILTMVLMVAIMWFLLIRPAQKRQKAAKEMQNSLQRGDEVVTIGGLHGTVDAVDETSIFLRVADTTVLRFDKQAVGRVVTNTSA</sequence>
<evidence type="ECO:0000256" key="2">
    <source>
        <dbReference type="ARBA" id="ARBA00006742"/>
    </source>
</evidence>
<gene>
    <name evidence="11" type="ORF">SAMN04244570_0992</name>
</gene>
<dbReference type="GO" id="GO:0005886">
    <property type="term" value="C:plasma membrane"/>
    <property type="evidence" value="ECO:0007669"/>
    <property type="project" value="UniProtKB-SubCell"/>
</dbReference>
<dbReference type="PANTHER" id="PTHR33909">
    <property type="entry name" value="SEC TRANSLOCON ACCESSORY COMPLEX SUBUNIT YAJC"/>
    <property type="match status" value="1"/>
</dbReference>
<dbReference type="Pfam" id="PF02699">
    <property type="entry name" value="YajC"/>
    <property type="match status" value="1"/>
</dbReference>
<dbReference type="RefSeq" id="WP_009497465.1">
    <property type="nucleotide sequence ID" value="NZ_FUYJ01000001.1"/>
</dbReference>
<dbReference type="NCBIfam" id="TIGR00739">
    <property type="entry name" value="yajC"/>
    <property type="match status" value="1"/>
</dbReference>
<evidence type="ECO:0000256" key="3">
    <source>
        <dbReference type="ARBA" id="ARBA00022448"/>
    </source>
</evidence>
<evidence type="ECO:0000256" key="4">
    <source>
        <dbReference type="ARBA" id="ARBA00022475"/>
    </source>
</evidence>
<keyword evidence="6" id="KW-0653">Protein transport</keyword>
<evidence type="ECO:0000256" key="1">
    <source>
        <dbReference type="ARBA" id="ARBA00004162"/>
    </source>
</evidence>
<accession>A0A1T4XM26</accession>
<keyword evidence="7 10" id="KW-1133">Transmembrane helix</keyword>
<dbReference type="PRINTS" id="PR01853">
    <property type="entry name" value="YAJCTRNLCASE"/>
</dbReference>
<comment type="similarity">
    <text evidence="2">Belongs to the YajC family.</text>
</comment>
<dbReference type="Proteomes" id="UP000190042">
    <property type="component" value="Unassembled WGS sequence"/>
</dbReference>
<dbReference type="EMBL" id="FUYJ01000001">
    <property type="protein sequence ID" value="SKA90587.1"/>
    <property type="molecule type" value="Genomic_DNA"/>
</dbReference>
<dbReference type="InterPro" id="IPR003849">
    <property type="entry name" value="Preprotein_translocase_YajC"/>
</dbReference>
<evidence type="ECO:0000256" key="5">
    <source>
        <dbReference type="ARBA" id="ARBA00022692"/>
    </source>
</evidence>
<evidence type="ECO:0000313" key="11">
    <source>
        <dbReference type="EMBL" id="SKA90587.1"/>
    </source>
</evidence>
<dbReference type="PANTHER" id="PTHR33909:SF1">
    <property type="entry name" value="SEC TRANSLOCON ACCESSORY COMPLEX SUBUNIT YAJC"/>
    <property type="match status" value="1"/>
</dbReference>
<dbReference type="SMART" id="SM01323">
    <property type="entry name" value="YajC"/>
    <property type="match status" value="1"/>
</dbReference>
<evidence type="ECO:0000256" key="6">
    <source>
        <dbReference type="ARBA" id="ARBA00022927"/>
    </source>
</evidence>
<evidence type="ECO:0000256" key="7">
    <source>
        <dbReference type="ARBA" id="ARBA00022989"/>
    </source>
</evidence>
<proteinExistence type="inferred from homology"/>
<keyword evidence="3" id="KW-0813">Transport</keyword>
<evidence type="ECO:0000256" key="8">
    <source>
        <dbReference type="ARBA" id="ARBA00023010"/>
    </source>
</evidence>
<organism evidence="11 12">
    <name type="scientific">Sporosarcina newyorkensis</name>
    <dbReference type="NCBI Taxonomy" id="759851"/>
    <lineage>
        <taxon>Bacteria</taxon>
        <taxon>Bacillati</taxon>
        <taxon>Bacillota</taxon>
        <taxon>Bacilli</taxon>
        <taxon>Bacillales</taxon>
        <taxon>Caryophanaceae</taxon>
        <taxon>Sporosarcina</taxon>
    </lineage>
</organism>